<dbReference type="Proteomes" id="UP001244623">
    <property type="component" value="Unassembled WGS sequence"/>
</dbReference>
<sequence length="36" mass="4163">MEYHQKGIRILPAGMLFDSIICDFYSFSVFEKAFGT</sequence>
<gene>
    <name evidence="1" type="ORF">J2X94_001529</name>
</gene>
<organism evidence="1 2">
    <name type="scientific">[Curtobacterium] plantarum</name>
    <dbReference type="NCBI Taxonomy" id="221276"/>
    <lineage>
        <taxon>Bacteria</taxon>
        <taxon>Pseudomonadati</taxon>
        <taxon>Pseudomonadota</taxon>
        <taxon>Gammaproteobacteria</taxon>
        <taxon>Enterobacterales</taxon>
        <taxon>Erwiniaceae</taxon>
        <taxon>Pantoea</taxon>
    </lineage>
</organism>
<evidence type="ECO:0000313" key="1">
    <source>
        <dbReference type="EMBL" id="MDQ0019401.1"/>
    </source>
</evidence>
<keyword evidence="2" id="KW-1185">Reference proteome</keyword>
<evidence type="ECO:0000313" key="2">
    <source>
        <dbReference type="Proteomes" id="UP001244623"/>
    </source>
</evidence>
<comment type="caution">
    <text evidence="1">The sequence shown here is derived from an EMBL/GenBank/DDBJ whole genome shotgun (WGS) entry which is preliminary data.</text>
</comment>
<proteinExistence type="predicted"/>
<protein>
    <submittedName>
        <fullName evidence="1">Uncharacterized protein</fullName>
    </submittedName>
</protein>
<dbReference type="EMBL" id="JAUSSJ010000001">
    <property type="protein sequence ID" value="MDQ0019401.1"/>
    <property type="molecule type" value="Genomic_DNA"/>
</dbReference>
<accession>A0ABT9T816</accession>
<name>A0ABT9T816_9GAMM</name>
<reference evidence="1 2" key="1">
    <citation type="submission" date="2023-07" db="EMBL/GenBank/DDBJ databases">
        <title>Sorghum-associated microbial communities from plants grown in Nebraska, USA.</title>
        <authorList>
            <person name="Schachtman D."/>
        </authorList>
    </citation>
    <scope>NUCLEOTIDE SEQUENCE [LARGE SCALE GENOMIC DNA]</scope>
    <source>
        <strain evidence="1 2">CC49</strain>
    </source>
</reference>